<feature type="domain" description="Amine oxidase" evidence="7">
    <location>
        <begin position="12"/>
        <end position="444"/>
    </location>
</feature>
<dbReference type="Gene3D" id="3.90.660.20">
    <property type="entry name" value="Protoporphyrinogen oxidase, mitochondrial, domain 2"/>
    <property type="match status" value="1"/>
</dbReference>
<evidence type="ECO:0000313" key="8">
    <source>
        <dbReference type="EMBL" id="APZ44153.1"/>
    </source>
</evidence>
<protein>
    <submittedName>
        <fullName evidence="8">Protoporphyrinogen oxidase</fullName>
    </submittedName>
</protein>
<dbReference type="Gene3D" id="1.10.3110.10">
    <property type="entry name" value="protoporphyrinogen ix oxidase, domain 3"/>
    <property type="match status" value="1"/>
</dbReference>
<dbReference type="STRING" id="1765967.BW247_14500"/>
<name>A0A1P8UJY7_9GAMM</name>
<evidence type="ECO:0000313" key="9">
    <source>
        <dbReference type="Proteomes" id="UP000243807"/>
    </source>
</evidence>
<dbReference type="Pfam" id="PF01593">
    <property type="entry name" value="Amino_oxidase"/>
    <property type="match status" value="1"/>
</dbReference>
<keyword evidence="9" id="KW-1185">Reference proteome</keyword>
<dbReference type="EMBL" id="CP019434">
    <property type="protein sequence ID" value="APZ44153.1"/>
    <property type="molecule type" value="Genomic_DNA"/>
</dbReference>
<sequence length="451" mass="47957">MNDILVIGAGVTGLTLAWALRERGHGVRLLEAHPTAGGKIRSRHADGYRVDLGPNSLLERPGQGLSRLIDALELRPRVVEANAQAKRRYVCREGRVLALPGGPLDFIRTPLFSARAKLRLLSEPWRTSAAADESIAQFVRRRLGAEFLDWAVDPFVSGVYAGDPEKLSVRAATARVHALEAQAGSLFLGAARQAAKRRGSGPAPRSRLIGFRDGMQELTDALAARLGDDLQTDSAVAGLRRVGGHWVAETAQGAVEGARLVLALPAYAAADLLESFKWELAGELRGIGYPGVANVALGLPRAAVQHPLDGFGMLIPSREGRETLGVLFSSTLFPGRAPAGHVLLTAFIGGARNPEAHARDDATLIERVIADITPLLGIDAAPTFSRVTRWPRAIPQYTIGHLDRLARIDAALAELPGLSLAGNWRGGIAVGDCIDNALALADRLAGEALNT</sequence>
<evidence type="ECO:0000256" key="4">
    <source>
        <dbReference type="ARBA" id="ARBA00023002"/>
    </source>
</evidence>
<dbReference type="AlphaFoldDB" id="A0A1P8UJY7"/>
<evidence type="ECO:0000259" key="7">
    <source>
        <dbReference type="Pfam" id="PF01593"/>
    </source>
</evidence>
<accession>A0A1P8UJY7</accession>
<dbReference type="Gene3D" id="3.50.50.60">
    <property type="entry name" value="FAD/NAD(P)-binding domain"/>
    <property type="match status" value="1"/>
</dbReference>
<evidence type="ECO:0000256" key="5">
    <source>
        <dbReference type="ARBA" id="ARBA00023133"/>
    </source>
</evidence>
<dbReference type="Proteomes" id="UP000243807">
    <property type="component" value="Chromosome"/>
</dbReference>
<organism evidence="8 9">
    <name type="scientific">Acidihalobacter ferrooxydans</name>
    <dbReference type="NCBI Taxonomy" id="1765967"/>
    <lineage>
        <taxon>Bacteria</taxon>
        <taxon>Pseudomonadati</taxon>
        <taxon>Pseudomonadota</taxon>
        <taxon>Gammaproteobacteria</taxon>
        <taxon>Chromatiales</taxon>
        <taxon>Ectothiorhodospiraceae</taxon>
        <taxon>Acidihalobacter</taxon>
    </lineage>
</organism>
<dbReference type="SUPFAM" id="SSF51905">
    <property type="entry name" value="FAD/NAD(P)-binding domain"/>
    <property type="match status" value="1"/>
</dbReference>
<dbReference type="SUPFAM" id="SSF54373">
    <property type="entry name" value="FAD-linked reductases, C-terminal domain"/>
    <property type="match status" value="1"/>
</dbReference>
<comment type="pathway">
    <text evidence="6">Porphyrin-containing compound metabolism.</text>
</comment>
<keyword evidence="5" id="KW-0350">Heme biosynthesis</keyword>
<evidence type="ECO:0000256" key="1">
    <source>
        <dbReference type="ARBA" id="ARBA00001974"/>
    </source>
</evidence>
<dbReference type="InterPro" id="IPR002937">
    <property type="entry name" value="Amino_oxidase"/>
</dbReference>
<keyword evidence="2" id="KW-0285">Flavoprotein</keyword>
<dbReference type="InterPro" id="IPR036188">
    <property type="entry name" value="FAD/NAD-bd_sf"/>
</dbReference>
<gene>
    <name evidence="8" type="ORF">BW247_14500</name>
</gene>
<dbReference type="PANTHER" id="PTHR42923">
    <property type="entry name" value="PROTOPORPHYRINOGEN OXIDASE"/>
    <property type="match status" value="1"/>
</dbReference>
<dbReference type="GO" id="GO:0004729">
    <property type="term" value="F:oxygen-dependent protoporphyrinogen oxidase activity"/>
    <property type="evidence" value="ECO:0007669"/>
    <property type="project" value="InterPro"/>
</dbReference>
<dbReference type="RefSeq" id="WP_076837776.1">
    <property type="nucleotide sequence ID" value="NZ_CP019434.1"/>
</dbReference>
<evidence type="ECO:0000256" key="6">
    <source>
        <dbReference type="ARBA" id="ARBA00023444"/>
    </source>
</evidence>
<reference evidence="8 9" key="1">
    <citation type="submission" date="2017-01" db="EMBL/GenBank/DDBJ databases">
        <title>Draft sequence of Acidihalobacter ferrooxidans strain DSM 14175 (strain V8).</title>
        <authorList>
            <person name="Khaleque H.N."/>
            <person name="Ramsay J.P."/>
            <person name="Murphy R.J.T."/>
            <person name="Kaksonen A.H."/>
            <person name="Boxall N.J."/>
            <person name="Watkin E.L.J."/>
        </authorList>
    </citation>
    <scope>NUCLEOTIDE SEQUENCE [LARGE SCALE GENOMIC DNA]</scope>
    <source>
        <strain evidence="8 9">V8</strain>
    </source>
</reference>
<dbReference type="KEGG" id="afy:BW247_14500"/>
<keyword evidence="3" id="KW-0274">FAD</keyword>
<comment type="cofactor">
    <cofactor evidence="1">
        <name>FAD</name>
        <dbReference type="ChEBI" id="CHEBI:57692"/>
    </cofactor>
</comment>
<dbReference type="OrthoDB" id="3450553at2"/>
<dbReference type="InterPro" id="IPR004572">
    <property type="entry name" value="Protoporphyrinogen_oxidase"/>
</dbReference>
<evidence type="ECO:0000256" key="3">
    <source>
        <dbReference type="ARBA" id="ARBA00022827"/>
    </source>
</evidence>
<keyword evidence="4" id="KW-0560">Oxidoreductase</keyword>
<dbReference type="GO" id="GO:0006783">
    <property type="term" value="P:heme biosynthetic process"/>
    <property type="evidence" value="ECO:0007669"/>
    <property type="project" value="UniProtKB-KW"/>
</dbReference>
<dbReference type="InterPro" id="IPR050464">
    <property type="entry name" value="Zeta_carotene_desat/Oxidored"/>
</dbReference>
<evidence type="ECO:0000256" key="2">
    <source>
        <dbReference type="ARBA" id="ARBA00022630"/>
    </source>
</evidence>
<dbReference type="NCBIfam" id="TIGR00562">
    <property type="entry name" value="proto_IX_ox"/>
    <property type="match status" value="1"/>
</dbReference>
<dbReference type="PANTHER" id="PTHR42923:SF3">
    <property type="entry name" value="PROTOPORPHYRINOGEN OXIDASE"/>
    <property type="match status" value="1"/>
</dbReference>
<proteinExistence type="predicted"/>